<dbReference type="SMART" id="SM00490">
    <property type="entry name" value="HELICc"/>
    <property type="match status" value="1"/>
</dbReference>
<evidence type="ECO:0000256" key="3">
    <source>
        <dbReference type="ARBA" id="ARBA00022806"/>
    </source>
</evidence>
<dbReference type="PROSITE" id="PS51194">
    <property type="entry name" value="HELICASE_CTER"/>
    <property type="match status" value="1"/>
</dbReference>
<dbReference type="AlphaFoldDB" id="A0A6J6HZY1"/>
<dbReference type="SMART" id="SM00487">
    <property type="entry name" value="DEXDc"/>
    <property type="match status" value="1"/>
</dbReference>
<dbReference type="InterPro" id="IPR014001">
    <property type="entry name" value="Helicase_ATP-bd"/>
</dbReference>
<dbReference type="CDD" id="cd00268">
    <property type="entry name" value="DEADc"/>
    <property type="match status" value="1"/>
</dbReference>
<dbReference type="InterPro" id="IPR050079">
    <property type="entry name" value="DEAD_box_RNA_helicase"/>
</dbReference>
<evidence type="ECO:0000256" key="4">
    <source>
        <dbReference type="ARBA" id="ARBA00022840"/>
    </source>
</evidence>
<dbReference type="GO" id="GO:0005524">
    <property type="term" value="F:ATP binding"/>
    <property type="evidence" value="ECO:0007669"/>
    <property type="project" value="UniProtKB-KW"/>
</dbReference>
<keyword evidence="4" id="KW-0067">ATP-binding</keyword>
<evidence type="ECO:0000313" key="8">
    <source>
        <dbReference type="EMBL" id="CAB4614088.1"/>
    </source>
</evidence>
<dbReference type="InterPro" id="IPR001650">
    <property type="entry name" value="Helicase_C-like"/>
</dbReference>
<proteinExistence type="predicted"/>
<reference evidence="8" key="1">
    <citation type="submission" date="2020-05" db="EMBL/GenBank/DDBJ databases">
        <authorList>
            <person name="Chiriac C."/>
            <person name="Salcher M."/>
            <person name="Ghai R."/>
            <person name="Kavagutti S V."/>
        </authorList>
    </citation>
    <scope>NUCLEOTIDE SEQUENCE</scope>
</reference>
<dbReference type="InterPro" id="IPR027417">
    <property type="entry name" value="P-loop_NTPase"/>
</dbReference>
<feature type="region of interest" description="Disordered" evidence="5">
    <location>
        <begin position="409"/>
        <end position="682"/>
    </location>
</feature>
<feature type="compositionally biased region" description="Basic and acidic residues" evidence="5">
    <location>
        <begin position="596"/>
        <end position="636"/>
    </location>
</feature>
<feature type="compositionally biased region" description="Low complexity" evidence="5">
    <location>
        <begin position="425"/>
        <end position="437"/>
    </location>
</feature>
<evidence type="ECO:0000256" key="2">
    <source>
        <dbReference type="ARBA" id="ARBA00022801"/>
    </source>
</evidence>
<keyword evidence="3" id="KW-0347">Helicase</keyword>
<feature type="compositionally biased region" description="Basic residues" evidence="5">
    <location>
        <begin position="655"/>
        <end position="664"/>
    </location>
</feature>
<organism evidence="8">
    <name type="scientific">freshwater metagenome</name>
    <dbReference type="NCBI Taxonomy" id="449393"/>
    <lineage>
        <taxon>unclassified sequences</taxon>
        <taxon>metagenomes</taxon>
        <taxon>ecological metagenomes</taxon>
    </lineage>
</organism>
<feature type="compositionally biased region" description="Polar residues" evidence="5">
    <location>
        <begin position="502"/>
        <end position="511"/>
    </location>
</feature>
<feature type="compositionally biased region" description="Basic and acidic residues" evidence="5">
    <location>
        <begin position="514"/>
        <end position="586"/>
    </location>
</feature>
<evidence type="ECO:0000256" key="5">
    <source>
        <dbReference type="SAM" id="MobiDB-lite"/>
    </source>
</evidence>
<gene>
    <name evidence="8" type="ORF">UFOPK1939_00062</name>
</gene>
<feature type="compositionally biased region" description="Low complexity" evidence="5">
    <location>
        <begin position="665"/>
        <end position="682"/>
    </location>
</feature>
<keyword evidence="1" id="KW-0547">Nucleotide-binding</keyword>
<name>A0A6J6HZY1_9ZZZZ</name>
<dbReference type="PANTHER" id="PTHR47959:SF13">
    <property type="entry name" value="ATP-DEPENDENT RNA HELICASE RHLE"/>
    <property type="match status" value="1"/>
</dbReference>
<feature type="domain" description="Helicase C-terminal" evidence="7">
    <location>
        <begin position="252"/>
        <end position="399"/>
    </location>
</feature>
<sequence>MSTHASSTLVSPAPTNSQPSFADLGVPDALVERLALDGIITAFPIQAATLPDSLQGRDVLGRGRTGSGKTLAFSLALINSLLESPAPREQYSPRALVLLPTRELAQQVADVIAPLAKAVRMRVASVYGGVGYGPQINALRNGVDIVIACPGRLDDLIENGQCKLDFVQVTVLDEADHMADLGFLPAVKRLLELTPEGGQRLLFSATLDKGVDQIVRKYLQNPITHAVDPNDSDMPIMTHHVFSVTGGEKAEVIRQLVSGEGKTVAFTRTKHGAKNLARRLTESGIPAVELHGNLSQAVRAKNLARFSTGKVRVLVATDIAARGIHVDDVALVLHVDPPEEHKAYVHRSGRTARAGAEGIVVTMATPAQHGSVKSLMKLAGIKPFMRPVKPGDEAITDISGPRAELIHTAYVEEPEPAPRRDRASRSSGQGSARPSARSGDRSRAPREASRPRRDDARPSSSRPRRDDAAPSRRDNGAPARRDDRPVRDESRTSSRPARDSRTSSGRPTRSYESGADRTARSYESRDSRPSRGSDDRSSRDSRPARSYESRDARPTRGNDDRPRRDDSRSTSRPSRDDRPRRDDARGTSKRSTGSRSESDRPRSERPTSDRPRSDRPRSDRPRSDRPTSGKTAESRAAKPRARGPKKAPGAGVTPRTKKVHRKGPSSRGAAPAATRGTGTRSR</sequence>
<dbReference type="Pfam" id="PF00270">
    <property type="entry name" value="DEAD"/>
    <property type="match status" value="1"/>
</dbReference>
<dbReference type="PANTHER" id="PTHR47959">
    <property type="entry name" value="ATP-DEPENDENT RNA HELICASE RHLE-RELATED"/>
    <property type="match status" value="1"/>
</dbReference>
<dbReference type="CDD" id="cd18787">
    <property type="entry name" value="SF2_C_DEAD"/>
    <property type="match status" value="1"/>
</dbReference>
<accession>A0A6J6HZY1</accession>
<evidence type="ECO:0000259" key="7">
    <source>
        <dbReference type="PROSITE" id="PS51194"/>
    </source>
</evidence>
<dbReference type="GO" id="GO:0016787">
    <property type="term" value="F:hydrolase activity"/>
    <property type="evidence" value="ECO:0007669"/>
    <property type="project" value="UniProtKB-KW"/>
</dbReference>
<evidence type="ECO:0000259" key="6">
    <source>
        <dbReference type="PROSITE" id="PS51192"/>
    </source>
</evidence>
<dbReference type="GO" id="GO:0003724">
    <property type="term" value="F:RNA helicase activity"/>
    <property type="evidence" value="ECO:0007669"/>
    <property type="project" value="TreeGrafter"/>
</dbReference>
<dbReference type="EMBL" id="CAEZVF010000005">
    <property type="protein sequence ID" value="CAB4614088.1"/>
    <property type="molecule type" value="Genomic_DNA"/>
</dbReference>
<dbReference type="GO" id="GO:0005829">
    <property type="term" value="C:cytosol"/>
    <property type="evidence" value="ECO:0007669"/>
    <property type="project" value="TreeGrafter"/>
</dbReference>
<dbReference type="InterPro" id="IPR011545">
    <property type="entry name" value="DEAD/DEAH_box_helicase_dom"/>
</dbReference>
<keyword evidence="2" id="KW-0378">Hydrolase</keyword>
<dbReference type="Gene3D" id="3.40.50.300">
    <property type="entry name" value="P-loop containing nucleotide triphosphate hydrolases"/>
    <property type="match status" value="2"/>
</dbReference>
<protein>
    <submittedName>
        <fullName evidence="8">Unannotated protein</fullName>
    </submittedName>
</protein>
<dbReference type="Pfam" id="PF00271">
    <property type="entry name" value="Helicase_C"/>
    <property type="match status" value="1"/>
</dbReference>
<dbReference type="GO" id="GO:0003676">
    <property type="term" value="F:nucleic acid binding"/>
    <property type="evidence" value="ECO:0007669"/>
    <property type="project" value="InterPro"/>
</dbReference>
<dbReference type="SUPFAM" id="SSF52540">
    <property type="entry name" value="P-loop containing nucleoside triphosphate hydrolases"/>
    <property type="match status" value="1"/>
</dbReference>
<dbReference type="InterPro" id="IPR044742">
    <property type="entry name" value="DEAD/DEAH_RhlB"/>
</dbReference>
<feature type="domain" description="Helicase ATP-binding" evidence="6">
    <location>
        <begin position="50"/>
        <end position="225"/>
    </location>
</feature>
<dbReference type="PROSITE" id="PS51192">
    <property type="entry name" value="HELICASE_ATP_BIND_1"/>
    <property type="match status" value="1"/>
</dbReference>
<evidence type="ECO:0000256" key="1">
    <source>
        <dbReference type="ARBA" id="ARBA00022741"/>
    </source>
</evidence>
<feature type="compositionally biased region" description="Basic and acidic residues" evidence="5">
    <location>
        <begin position="438"/>
        <end position="501"/>
    </location>
</feature>